<reference evidence="3" key="1">
    <citation type="submission" date="2016-11" db="UniProtKB">
        <authorList>
            <consortium name="WormBaseParasite"/>
        </authorList>
    </citation>
    <scope>IDENTIFICATION</scope>
</reference>
<keyword evidence="2" id="KW-1185">Reference proteome</keyword>
<dbReference type="WBParaSite" id="maker-unitig_22467-snap-gene-0.2-mRNA-1">
    <property type="protein sequence ID" value="maker-unitig_22467-snap-gene-0.2-mRNA-1"/>
    <property type="gene ID" value="maker-unitig_22467-snap-gene-0.2"/>
</dbReference>
<dbReference type="PANTHER" id="PTHR35842">
    <property type="entry name" value="SI:CH211-67E16.11"/>
    <property type="match status" value="1"/>
</dbReference>
<evidence type="ECO:0000313" key="2">
    <source>
        <dbReference type="Proteomes" id="UP000095280"/>
    </source>
</evidence>
<evidence type="ECO:0000313" key="3">
    <source>
        <dbReference type="WBParaSite" id="maker-unitig_22467-snap-gene-0.2-mRNA-1"/>
    </source>
</evidence>
<evidence type="ECO:0000256" key="1">
    <source>
        <dbReference type="SAM" id="MobiDB-lite"/>
    </source>
</evidence>
<feature type="region of interest" description="Disordered" evidence="1">
    <location>
        <begin position="334"/>
        <end position="386"/>
    </location>
</feature>
<dbReference type="AlphaFoldDB" id="A0A1I8F6J9"/>
<dbReference type="PANTHER" id="PTHR35842:SF1">
    <property type="entry name" value="SI:CH211-67E16.11"/>
    <property type="match status" value="1"/>
</dbReference>
<organism evidence="2 3">
    <name type="scientific">Macrostomum lignano</name>
    <dbReference type="NCBI Taxonomy" id="282301"/>
    <lineage>
        <taxon>Eukaryota</taxon>
        <taxon>Metazoa</taxon>
        <taxon>Spiralia</taxon>
        <taxon>Lophotrochozoa</taxon>
        <taxon>Platyhelminthes</taxon>
        <taxon>Rhabditophora</taxon>
        <taxon>Macrostomorpha</taxon>
        <taxon>Macrostomida</taxon>
        <taxon>Macrostomidae</taxon>
        <taxon>Macrostomum</taxon>
    </lineage>
</organism>
<sequence length="430" mass="46246">AGRPAVSKGKIENLRVENNPIRQLLSTRRCSEMKLALLVSSPAERAVLAAVSSDEELAAAAHGHVMSLSCDLTEVTSPRGVPGFPSPPGEAIILDSIPAEGVVQQRRFLHARDGVLVLDPFPGKQFGHLLFVFPSPEIRFDRNRCRRLAGTTLGEWLRGGGSKKPEGGGESMKYRGRRIKGIQESWIKRSKQQKGGCLYPAAIPHCRTSLFWRATQGHPAYRHCEHHFLPLVAYESDTETPHLTQRLACAQLPGFAPCPPRLPILASSPVPLQAAAAGSAVHDDARSGSAGSGSCPSLTDVTAHCPLEQSCDQAVLVAGGWNPDAGLDGTEAAVAAGARQAPRRRLLGRRGADFSTPTGDPADSRTPRPCPGRGSLPALDFNNDYDVSRDEEYSPEELLADLSQCKARRVVVFLDSNFAERLAEQTARPA</sequence>
<name>A0A1I8F6J9_9PLAT</name>
<dbReference type="Proteomes" id="UP000095280">
    <property type="component" value="Unplaced"/>
</dbReference>
<protein>
    <submittedName>
        <fullName evidence="3">ERIC3 protein</fullName>
    </submittedName>
</protein>
<proteinExistence type="predicted"/>
<accession>A0A1I8F6J9</accession>